<dbReference type="Proteomes" id="UP000199403">
    <property type="component" value="Unassembled WGS sequence"/>
</dbReference>
<accession>A0A1H6U2T4</accession>
<proteinExistence type="predicted"/>
<sequence length="151" mass="17284">MGFSHVLQDSFTNGLFLFWSNSPRVSIHQFLVTMRETWVFDWPKNAQRGSLTSVFEILLSEKKTEFGIFLSYYTRAAGAIAENVRLLEVTAAEPALRGSIWLGFHKVYYNACLNIHESDPEKIRVDFAANRSEEKLVLTGPDIPEREPDEL</sequence>
<keyword evidence="2" id="KW-1185">Reference proteome</keyword>
<dbReference type="EMBL" id="FNZH01000001">
    <property type="protein sequence ID" value="SEI82715.1"/>
    <property type="molecule type" value="Genomic_DNA"/>
</dbReference>
<name>A0A1H6U2T4_9BACT</name>
<organism evidence="1 2">
    <name type="scientific">Cyclobacterium xiamenense</name>
    <dbReference type="NCBI Taxonomy" id="1297121"/>
    <lineage>
        <taxon>Bacteria</taxon>
        <taxon>Pseudomonadati</taxon>
        <taxon>Bacteroidota</taxon>
        <taxon>Cytophagia</taxon>
        <taxon>Cytophagales</taxon>
        <taxon>Cyclobacteriaceae</taxon>
        <taxon>Cyclobacterium</taxon>
    </lineage>
</organism>
<reference evidence="2" key="1">
    <citation type="submission" date="2016-10" db="EMBL/GenBank/DDBJ databases">
        <authorList>
            <person name="Varghese N."/>
            <person name="Submissions S."/>
        </authorList>
    </citation>
    <scope>NUCLEOTIDE SEQUENCE [LARGE SCALE GENOMIC DNA]</scope>
    <source>
        <strain evidence="2">IBRC-M 10761</strain>
    </source>
</reference>
<evidence type="ECO:0000313" key="2">
    <source>
        <dbReference type="Proteomes" id="UP000199403"/>
    </source>
</evidence>
<evidence type="ECO:0000313" key="1">
    <source>
        <dbReference type="EMBL" id="SEI82715.1"/>
    </source>
</evidence>
<dbReference type="AlphaFoldDB" id="A0A1H6U2T4"/>
<gene>
    <name evidence="1" type="ORF">SAMN05192553_101447</name>
</gene>
<protein>
    <submittedName>
        <fullName evidence="1">Uncharacterized protein</fullName>
    </submittedName>
</protein>
<dbReference type="STRING" id="1416801.SAMN05192553_101447"/>